<protein>
    <submittedName>
        <fullName evidence="1">Class I SAM-dependent methyltransferase</fullName>
    </submittedName>
</protein>
<comment type="caution">
    <text evidence="1">The sequence shown here is derived from an EMBL/GenBank/DDBJ whole genome shotgun (WGS) entry which is preliminary data.</text>
</comment>
<proteinExistence type="predicted"/>
<keyword evidence="2" id="KW-1185">Reference proteome</keyword>
<dbReference type="GO" id="GO:0032259">
    <property type="term" value="P:methylation"/>
    <property type="evidence" value="ECO:0007669"/>
    <property type="project" value="UniProtKB-KW"/>
</dbReference>
<evidence type="ECO:0000313" key="1">
    <source>
        <dbReference type="EMBL" id="MBE9660664.1"/>
    </source>
</evidence>
<dbReference type="EMBL" id="JADFFL010000001">
    <property type="protein sequence ID" value="MBE9660664.1"/>
    <property type="molecule type" value="Genomic_DNA"/>
</dbReference>
<keyword evidence="1" id="KW-0489">Methyltransferase</keyword>
<dbReference type="RefSeq" id="WP_194109859.1">
    <property type="nucleotide sequence ID" value="NZ_JADFFL010000001.1"/>
</dbReference>
<name>A0A929PV15_9SPHI</name>
<dbReference type="GO" id="GO:0008168">
    <property type="term" value="F:methyltransferase activity"/>
    <property type="evidence" value="ECO:0007669"/>
    <property type="project" value="UniProtKB-KW"/>
</dbReference>
<dbReference type="SUPFAM" id="SSF53335">
    <property type="entry name" value="S-adenosyl-L-methionine-dependent methyltransferases"/>
    <property type="match status" value="1"/>
</dbReference>
<gene>
    <name evidence="1" type="ORF">IRJ16_02110</name>
</gene>
<keyword evidence="1" id="KW-0808">Transferase</keyword>
<evidence type="ECO:0000313" key="2">
    <source>
        <dbReference type="Proteomes" id="UP000622475"/>
    </source>
</evidence>
<dbReference type="InterPro" id="IPR029063">
    <property type="entry name" value="SAM-dependent_MTases_sf"/>
</dbReference>
<dbReference type="AlphaFoldDB" id="A0A929PV15"/>
<sequence>MITWLKSKMAANDLVRDSYAISYYHRQMIKHYGKDSSFALGWRDEESQLIRFKVLAGIGDLNGCTVLDAGCGYADLYRYLTDLYPALRYYYGIEQIPELYDEAVKQYSDLKNTSFMSGSFISKQLPTTDYVFASGSLNYGSQDPEFIFKAITKLYNDCTIGLAFNFLREMPVKGLLVAYDREVILNHCRTLTDKITITDDYVDEDITIYLYH</sequence>
<dbReference type="Proteomes" id="UP000622475">
    <property type="component" value="Unassembled WGS sequence"/>
</dbReference>
<organism evidence="1 2">
    <name type="scientific">Mucilaginibacter myungsuensis</name>
    <dbReference type="NCBI Taxonomy" id="649104"/>
    <lineage>
        <taxon>Bacteria</taxon>
        <taxon>Pseudomonadati</taxon>
        <taxon>Bacteroidota</taxon>
        <taxon>Sphingobacteriia</taxon>
        <taxon>Sphingobacteriales</taxon>
        <taxon>Sphingobacteriaceae</taxon>
        <taxon>Mucilaginibacter</taxon>
    </lineage>
</organism>
<reference evidence="1" key="1">
    <citation type="submission" date="2020-10" db="EMBL/GenBank/DDBJ databases">
        <title>Mucilaginibacter mali sp. nov., isolated from rhizosphere soil of apple orchard.</title>
        <authorList>
            <person name="Lee J.-S."/>
            <person name="Kim H.S."/>
            <person name="Kim J.-S."/>
        </authorList>
    </citation>
    <scope>NUCLEOTIDE SEQUENCE</scope>
    <source>
        <strain evidence="1">KCTC 22746</strain>
    </source>
</reference>
<dbReference type="Gene3D" id="3.40.50.150">
    <property type="entry name" value="Vaccinia Virus protein VP39"/>
    <property type="match status" value="1"/>
</dbReference>
<accession>A0A929PV15</accession>